<comment type="caution">
    <text evidence="12">The sequence shown here is derived from an EMBL/GenBank/DDBJ whole genome shotgun (WGS) entry which is preliminary data.</text>
</comment>
<dbReference type="GO" id="GO:0036220">
    <property type="term" value="F:ITP diphosphatase activity"/>
    <property type="evidence" value="ECO:0007669"/>
    <property type="project" value="UniProtKB-UniRule"/>
</dbReference>
<dbReference type="NCBIfam" id="TIGR00042">
    <property type="entry name" value="RdgB/HAM1 family non-canonical purine NTP pyrophosphatase"/>
    <property type="match status" value="1"/>
</dbReference>
<dbReference type="InterPro" id="IPR002637">
    <property type="entry name" value="RdgB/HAM1"/>
</dbReference>
<dbReference type="RefSeq" id="WP_161434722.1">
    <property type="nucleotide sequence ID" value="NZ_WXYO01000002.1"/>
</dbReference>
<proteinExistence type="inferred from homology"/>
<dbReference type="GO" id="GO:0046872">
    <property type="term" value="F:metal ion binding"/>
    <property type="evidence" value="ECO:0007669"/>
    <property type="project" value="UniProtKB-KW"/>
</dbReference>
<dbReference type="GO" id="GO:0036222">
    <property type="term" value="F:XTP diphosphatase activity"/>
    <property type="evidence" value="ECO:0007669"/>
    <property type="project" value="UniProtKB-UniRule"/>
</dbReference>
<dbReference type="NCBIfam" id="NF011398">
    <property type="entry name" value="PRK14823.1"/>
    <property type="match status" value="1"/>
</dbReference>
<comment type="similarity">
    <text evidence="1 10 11">Belongs to the HAM1 NTPase family.</text>
</comment>
<dbReference type="GO" id="GO:0017111">
    <property type="term" value="F:ribonucleoside triphosphate phosphatase activity"/>
    <property type="evidence" value="ECO:0007669"/>
    <property type="project" value="InterPro"/>
</dbReference>
<keyword evidence="4 10" id="KW-0547">Nucleotide-binding</keyword>
<dbReference type="GO" id="GO:0000166">
    <property type="term" value="F:nucleotide binding"/>
    <property type="evidence" value="ECO:0007669"/>
    <property type="project" value="UniProtKB-KW"/>
</dbReference>
<dbReference type="GO" id="GO:0009146">
    <property type="term" value="P:purine nucleoside triphosphate catabolic process"/>
    <property type="evidence" value="ECO:0007669"/>
    <property type="project" value="UniProtKB-UniRule"/>
</dbReference>
<keyword evidence="5 10" id="KW-0378">Hydrolase</keyword>
<comment type="subunit">
    <text evidence="2 10">Homodimer.</text>
</comment>
<evidence type="ECO:0000256" key="3">
    <source>
        <dbReference type="ARBA" id="ARBA00022723"/>
    </source>
</evidence>
<feature type="binding site" evidence="10">
    <location>
        <begin position="7"/>
        <end position="12"/>
    </location>
    <ligand>
        <name>substrate</name>
    </ligand>
</feature>
<dbReference type="GO" id="GO:0035870">
    <property type="term" value="F:dITP diphosphatase activity"/>
    <property type="evidence" value="ECO:0007669"/>
    <property type="project" value="UniProtKB-UniRule"/>
</dbReference>
<dbReference type="EC" id="3.6.1.66" evidence="10"/>
<sequence length="196" mass="21886">MDLVFATHNPNKLKEVKLLVPKSVRLLSLADINCTEEIPETATTLEGNAWLKANYVAKNYGYPCFADDTGLMVEALDGAPGVHTARYAGEHRSADDNMDKLLENLESKSNRKASFITVIAMNLPQEEKTFIGEVKGVITTEKRGSEGFGYDPVFLPDGFDKTFAELPLEIKNTVSHRARALQQFVTYLKKLKYINK</sequence>
<comment type="catalytic activity">
    <reaction evidence="10">
        <text>ITP + H2O = IMP + diphosphate + H(+)</text>
        <dbReference type="Rhea" id="RHEA:29399"/>
        <dbReference type="ChEBI" id="CHEBI:15377"/>
        <dbReference type="ChEBI" id="CHEBI:15378"/>
        <dbReference type="ChEBI" id="CHEBI:33019"/>
        <dbReference type="ChEBI" id="CHEBI:58053"/>
        <dbReference type="ChEBI" id="CHEBI:61402"/>
        <dbReference type="EC" id="3.6.1.66"/>
    </reaction>
</comment>
<dbReference type="SUPFAM" id="SSF52972">
    <property type="entry name" value="ITPase-like"/>
    <property type="match status" value="1"/>
</dbReference>
<evidence type="ECO:0000256" key="4">
    <source>
        <dbReference type="ARBA" id="ARBA00022741"/>
    </source>
</evidence>
<comment type="caution">
    <text evidence="10">Lacks conserved residue(s) required for the propagation of feature annotation.</text>
</comment>
<dbReference type="HAMAP" id="MF_01405">
    <property type="entry name" value="Non_canon_purine_NTPase"/>
    <property type="match status" value="1"/>
</dbReference>
<evidence type="ECO:0000256" key="2">
    <source>
        <dbReference type="ARBA" id="ARBA00011738"/>
    </source>
</evidence>
<keyword evidence="6 10" id="KW-0460">Magnesium</keyword>
<dbReference type="AlphaFoldDB" id="A0A6L9EAF2"/>
<comment type="cofactor">
    <cofactor evidence="10">
        <name>Mg(2+)</name>
        <dbReference type="ChEBI" id="CHEBI:18420"/>
    </cofactor>
    <text evidence="10">Binds 1 Mg(2+) ion per subunit.</text>
</comment>
<dbReference type="FunFam" id="3.90.950.10:FF:000001">
    <property type="entry name" value="dITP/XTP pyrophosphatase"/>
    <property type="match status" value="1"/>
</dbReference>
<evidence type="ECO:0000256" key="11">
    <source>
        <dbReference type="RuleBase" id="RU003781"/>
    </source>
</evidence>
<evidence type="ECO:0000313" key="12">
    <source>
        <dbReference type="EMBL" id="NAS11716.1"/>
    </source>
</evidence>
<dbReference type="Proteomes" id="UP000475249">
    <property type="component" value="Unassembled WGS sequence"/>
</dbReference>
<dbReference type="GO" id="GO:0005829">
    <property type="term" value="C:cytosol"/>
    <property type="evidence" value="ECO:0007669"/>
    <property type="project" value="TreeGrafter"/>
</dbReference>
<dbReference type="PANTHER" id="PTHR11067">
    <property type="entry name" value="INOSINE TRIPHOSPHATE PYROPHOSPHATASE/HAM1 PROTEIN"/>
    <property type="match status" value="1"/>
</dbReference>
<evidence type="ECO:0000313" key="13">
    <source>
        <dbReference type="Proteomes" id="UP000475249"/>
    </source>
</evidence>
<accession>A0A6L9EAF2</accession>
<evidence type="ECO:0000256" key="7">
    <source>
        <dbReference type="ARBA" id="ARBA00023080"/>
    </source>
</evidence>
<evidence type="ECO:0000256" key="10">
    <source>
        <dbReference type="HAMAP-Rule" id="MF_01405"/>
    </source>
</evidence>
<name>A0A6L9EAF2_9FLAO</name>
<dbReference type="Gene3D" id="3.90.950.10">
    <property type="match status" value="1"/>
</dbReference>
<evidence type="ECO:0000256" key="8">
    <source>
        <dbReference type="ARBA" id="ARBA00051875"/>
    </source>
</evidence>
<evidence type="ECO:0000256" key="9">
    <source>
        <dbReference type="ARBA" id="ARBA00052017"/>
    </source>
</evidence>
<dbReference type="EMBL" id="WXYO01000002">
    <property type="protein sequence ID" value="NAS11716.1"/>
    <property type="molecule type" value="Genomic_DNA"/>
</dbReference>
<feature type="binding site" evidence="10">
    <location>
        <position position="171"/>
    </location>
    <ligand>
        <name>substrate</name>
    </ligand>
</feature>
<reference evidence="12 13" key="1">
    <citation type="submission" date="2020-01" db="EMBL/GenBank/DDBJ databases">
        <title>Bacteria diversity of Porities sp.</title>
        <authorList>
            <person name="Wang G."/>
        </authorList>
    </citation>
    <scope>NUCLEOTIDE SEQUENCE [LARGE SCALE GENOMIC DNA]</scope>
    <source>
        <strain evidence="12 13">R33</strain>
    </source>
</reference>
<dbReference type="CDD" id="cd00515">
    <property type="entry name" value="HAM1"/>
    <property type="match status" value="1"/>
</dbReference>
<evidence type="ECO:0000256" key="1">
    <source>
        <dbReference type="ARBA" id="ARBA00008023"/>
    </source>
</evidence>
<keyword evidence="3 10" id="KW-0479">Metal-binding</keyword>
<evidence type="ECO:0000256" key="6">
    <source>
        <dbReference type="ARBA" id="ARBA00022842"/>
    </source>
</evidence>
<protein>
    <recommendedName>
        <fullName evidence="10">dITP/XTP pyrophosphatase</fullName>
        <ecNumber evidence="10">3.6.1.66</ecNumber>
    </recommendedName>
    <alternativeName>
        <fullName evidence="10">Non-canonical purine NTP pyrophosphatase</fullName>
    </alternativeName>
    <alternativeName>
        <fullName evidence="10">Non-standard purine NTP pyrophosphatase</fullName>
    </alternativeName>
    <alternativeName>
        <fullName evidence="10">Nucleoside-triphosphate diphosphatase</fullName>
    </alternativeName>
    <alternativeName>
        <fullName evidence="10">Nucleoside-triphosphate pyrophosphatase</fullName>
        <shortName evidence="10">NTPase</shortName>
    </alternativeName>
</protein>
<evidence type="ECO:0000256" key="5">
    <source>
        <dbReference type="ARBA" id="ARBA00022801"/>
    </source>
</evidence>
<dbReference type="InterPro" id="IPR029001">
    <property type="entry name" value="ITPase-like_fam"/>
</dbReference>
<feature type="binding site" evidence="10">
    <location>
        <begin position="148"/>
        <end position="151"/>
    </location>
    <ligand>
        <name>substrate</name>
    </ligand>
</feature>
<dbReference type="InterPro" id="IPR020922">
    <property type="entry name" value="dITP/XTP_pyrophosphatase"/>
</dbReference>
<comment type="catalytic activity">
    <reaction evidence="8 10">
        <text>dITP + H2O = dIMP + diphosphate + H(+)</text>
        <dbReference type="Rhea" id="RHEA:28342"/>
        <dbReference type="ChEBI" id="CHEBI:15377"/>
        <dbReference type="ChEBI" id="CHEBI:15378"/>
        <dbReference type="ChEBI" id="CHEBI:33019"/>
        <dbReference type="ChEBI" id="CHEBI:61194"/>
        <dbReference type="ChEBI" id="CHEBI:61382"/>
        <dbReference type="EC" id="3.6.1.66"/>
    </reaction>
</comment>
<dbReference type="GO" id="GO:0009117">
    <property type="term" value="P:nucleotide metabolic process"/>
    <property type="evidence" value="ECO:0007669"/>
    <property type="project" value="UniProtKB-KW"/>
</dbReference>
<feature type="active site" description="Proton acceptor" evidence="10">
    <location>
        <position position="68"/>
    </location>
</feature>
<feature type="binding site" evidence="10">
    <location>
        <begin position="176"/>
        <end position="177"/>
    </location>
    <ligand>
        <name>substrate</name>
    </ligand>
</feature>
<gene>
    <name evidence="12" type="ORF">GTQ38_06860</name>
</gene>
<feature type="binding site" evidence="10">
    <location>
        <position position="68"/>
    </location>
    <ligand>
        <name>Mg(2+)</name>
        <dbReference type="ChEBI" id="CHEBI:18420"/>
    </ligand>
</feature>
<comment type="catalytic activity">
    <reaction evidence="9 10">
        <text>XTP + H2O = XMP + diphosphate + H(+)</text>
        <dbReference type="Rhea" id="RHEA:28610"/>
        <dbReference type="ChEBI" id="CHEBI:15377"/>
        <dbReference type="ChEBI" id="CHEBI:15378"/>
        <dbReference type="ChEBI" id="CHEBI:33019"/>
        <dbReference type="ChEBI" id="CHEBI:57464"/>
        <dbReference type="ChEBI" id="CHEBI:61314"/>
        <dbReference type="EC" id="3.6.1.66"/>
    </reaction>
</comment>
<dbReference type="PANTHER" id="PTHR11067:SF9">
    <property type="entry name" value="INOSINE TRIPHOSPHATE PYROPHOSPHATASE"/>
    <property type="match status" value="1"/>
</dbReference>
<keyword evidence="7 10" id="KW-0546">Nucleotide metabolism</keyword>
<dbReference type="Pfam" id="PF01725">
    <property type="entry name" value="Ham1p_like"/>
    <property type="match status" value="1"/>
</dbReference>
<comment type="function">
    <text evidence="10">Pyrophosphatase that catalyzes the hydrolysis of nucleoside triphosphates to their monophosphate derivatives, with a high preference for the non-canonical purine nucleotides XTP (xanthosine triphosphate), dITP (deoxyinosine triphosphate) and ITP. Seems to function as a house-cleaning enzyme that removes non-canonical purine nucleotides from the nucleotide pool, thus preventing their incorporation into DNA/RNA and avoiding chromosomal lesions.</text>
</comment>
<organism evidence="12 13">
    <name type="scientific">Poritiphilus flavus</name>
    <dbReference type="NCBI Taxonomy" id="2697053"/>
    <lineage>
        <taxon>Bacteria</taxon>
        <taxon>Pseudomonadati</taxon>
        <taxon>Bacteroidota</taxon>
        <taxon>Flavobacteriia</taxon>
        <taxon>Flavobacteriales</taxon>
        <taxon>Flavobacteriaceae</taxon>
        <taxon>Poritiphilus</taxon>
    </lineage>
</organism>
<feature type="binding site" evidence="10">
    <location>
        <position position="69"/>
    </location>
    <ligand>
        <name>substrate</name>
    </ligand>
</feature>
<keyword evidence="13" id="KW-1185">Reference proteome</keyword>